<dbReference type="AlphaFoldDB" id="A0A382CZF5"/>
<reference evidence="2" key="1">
    <citation type="submission" date="2018-05" db="EMBL/GenBank/DDBJ databases">
        <authorList>
            <person name="Lanie J.A."/>
            <person name="Ng W.-L."/>
            <person name="Kazmierczak K.M."/>
            <person name="Andrzejewski T.M."/>
            <person name="Davidsen T.M."/>
            <person name="Wayne K.J."/>
            <person name="Tettelin H."/>
            <person name="Glass J.I."/>
            <person name="Rusch D."/>
            <person name="Podicherti R."/>
            <person name="Tsui H.-C.T."/>
            <person name="Winkler M.E."/>
        </authorList>
    </citation>
    <scope>NUCLEOTIDE SEQUENCE</scope>
</reference>
<dbReference type="PROSITE" id="PS00373">
    <property type="entry name" value="GART"/>
    <property type="match status" value="1"/>
</dbReference>
<dbReference type="SUPFAM" id="SSF53328">
    <property type="entry name" value="Formyltransferase"/>
    <property type="match status" value="1"/>
</dbReference>
<sequence>MNIHEQVIKNGDKESGCTIHFVTEELDKGPILIQKKCKVN</sequence>
<dbReference type="InterPro" id="IPR002376">
    <property type="entry name" value="Formyl_transf_N"/>
</dbReference>
<dbReference type="EMBL" id="UINC01036738">
    <property type="protein sequence ID" value="SVB31164.1"/>
    <property type="molecule type" value="Genomic_DNA"/>
</dbReference>
<feature type="domain" description="Formyl transferase N-terminal" evidence="1">
    <location>
        <begin position="2"/>
        <end position="39"/>
    </location>
</feature>
<organism evidence="2">
    <name type="scientific">marine metagenome</name>
    <dbReference type="NCBI Taxonomy" id="408172"/>
    <lineage>
        <taxon>unclassified sequences</taxon>
        <taxon>metagenomes</taxon>
        <taxon>ecological metagenomes</taxon>
    </lineage>
</organism>
<dbReference type="InterPro" id="IPR001555">
    <property type="entry name" value="GART_AS"/>
</dbReference>
<dbReference type="Gene3D" id="3.40.50.170">
    <property type="entry name" value="Formyl transferase, N-terminal domain"/>
    <property type="match status" value="1"/>
</dbReference>
<proteinExistence type="predicted"/>
<gene>
    <name evidence="2" type="ORF">METZ01_LOCUS184018</name>
</gene>
<protein>
    <recommendedName>
        <fullName evidence="1">Formyl transferase N-terminal domain-containing protein</fullName>
    </recommendedName>
</protein>
<feature type="non-terminal residue" evidence="2">
    <location>
        <position position="40"/>
    </location>
</feature>
<evidence type="ECO:0000313" key="2">
    <source>
        <dbReference type="EMBL" id="SVB31164.1"/>
    </source>
</evidence>
<accession>A0A382CZF5</accession>
<dbReference type="InterPro" id="IPR036477">
    <property type="entry name" value="Formyl_transf_N_sf"/>
</dbReference>
<evidence type="ECO:0000259" key="1">
    <source>
        <dbReference type="Pfam" id="PF00551"/>
    </source>
</evidence>
<name>A0A382CZF5_9ZZZZ</name>
<dbReference type="Pfam" id="PF00551">
    <property type="entry name" value="Formyl_trans_N"/>
    <property type="match status" value="1"/>
</dbReference>